<organism evidence="1">
    <name type="scientific">Arundo donax</name>
    <name type="common">Giant reed</name>
    <name type="synonym">Donax arundinaceus</name>
    <dbReference type="NCBI Taxonomy" id="35708"/>
    <lineage>
        <taxon>Eukaryota</taxon>
        <taxon>Viridiplantae</taxon>
        <taxon>Streptophyta</taxon>
        <taxon>Embryophyta</taxon>
        <taxon>Tracheophyta</taxon>
        <taxon>Spermatophyta</taxon>
        <taxon>Magnoliopsida</taxon>
        <taxon>Liliopsida</taxon>
        <taxon>Poales</taxon>
        <taxon>Poaceae</taxon>
        <taxon>PACMAD clade</taxon>
        <taxon>Arundinoideae</taxon>
        <taxon>Arundineae</taxon>
        <taxon>Arundo</taxon>
    </lineage>
</organism>
<dbReference type="AlphaFoldDB" id="A0A0A9HHN9"/>
<evidence type="ECO:0000313" key="1">
    <source>
        <dbReference type="EMBL" id="JAE36650.1"/>
    </source>
</evidence>
<accession>A0A0A9HHN9</accession>
<sequence>MLFPFGWFDYGYVLYVWMMCYFAMDTHSFSLKDVCYKCQLVSRNGYVKYCSYTCMQIVQFKLAGSKVRIDLRVVWS</sequence>
<dbReference type="EMBL" id="GBRH01161246">
    <property type="protein sequence ID" value="JAE36650.1"/>
    <property type="molecule type" value="Transcribed_RNA"/>
</dbReference>
<reference evidence="1" key="1">
    <citation type="submission" date="2014-09" db="EMBL/GenBank/DDBJ databases">
        <authorList>
            <person name="Magalhaes I.L.F."/>
            <person name="Oliveira U."/>
            <person name="Santos F.R."/>
            <person name="Vidigal T.H.D.A."/>
            <person name="Brescovit A.D."/>
            <person name="Santos A.J."/>
        </authorList>
    </citation>
    <scope>NUCLEOTIDE SEQUENCE</scope>
    <source>
        <tissue evidence="1">Shoot tissue taken approximately 20 cm above the soil surface</tissue>
    </source>
</reference>
<protein>
    <submittedName>
        <fullName evidence="1">Uncharacterized protein</fullName>
    </submittedName>
</protein>
<proteinExistence type="predicted"/>
<reference evidence="1" key="2">
    <citation type="journal article" date="2015" name="Data Brief">
        <title>Shoot transcriptome of the giant reed, Arundo donax.</title>
        <authorList>
            <person name="Barrero R.A."/>
            <person name="Guerrero F.D."/>
            <person name="Moolhuijzen P."/>
            <person name="Goolsby J.A."/>
            <person name="Tidwell J."/>
            <person name="Bellgard S.E."/>
            <person name="Bellgard M.I."/>
        </authorList>
    </citation>
    <scope>NUCLEOTIDE SEQUENCE</scope>
    <source>
        <tissue evidence="1">Shoot tissue taken approximately 20 cm above the soil surface</tissue>
    </source>
</reference>
<name>A0A0A9HHN9_ARUDO</name>